<dbReference type="Gene3D" id="2.40.128.110">
    <property type="entry name" value="Lipid/polyisoprenoid-binding, YceI-like"/>
    <property type="match status" value="1"/>
</dbReference>
<dbReference type="EMBL" id="JAVLVT010000003">
    <property type="protein sequence ID" value="MDS1270289.1"/>
    <property type="molecule type" value="Genomic_DNA"/>
</dbReference>
<sequence length="202" mass="22028">MSDTPGLVELGPGPGTWHLDPMHSSLIFVARYLAFGRVQGTFGRARGQVQVPSDPLQARVDVTLDASSINTGVAARDHHLRSPDFLDVATHPELRFVSRRIARDGTRTGFRLTGDLTIHGVTNEIVLTGRWVGDAPDYLRYGQAHGHFFTANSSIRLSDFGVGDGGEVPWGGRLVGDVVDIVLEARLQNQDPTEVLRELGHE</sequence>
<dbReference type="RefSeq" id="WP_310911814.1">
    <property type="nucleotide sequence ID" value="NZ_JAVLVT010000003.1"/>
</dbReference>
<feature type="domain" description="Lipid/polyisoprenoid-binding YceI-like" evidence="2">
    <location>
        <begin position="16"/>
        <end position="188"/>
    </location>
</feature>
<dbReference type="Pfam" id="PF04264">
    <property type="entry name" value="YceI"/>
    <property type="match status" value="1"/>
</dbReference>
<name>A0ABU2H6N4_9ACTN</name>
<comment type="caution">
    <text evidence="3">The sequence shown here is derived from an EMBL/GenBank/DDBJ whole genome shotgun (WGS) entry which is preliminary data.</text>
</comment>
<accession>A0ABU2H6N4</accession>
<dbReference type="PANTHER" id="PTHR34406:SF1">
    <property type="entry name" value="PROTEIN YCEI"/>
    <property type="match status" value="1"/>
</dbReference>
<evidence type="ECO:0000256" key="1">
    <source>
        <dbReference type="ARBA" id="ARBA00008812"/>
    </source>
</evidence>
<proteinExistence type="inferred from homology"/>
<dbReference type="SUPFAM" id="SSF101874">
    <property type="entry name" value="YceI-like"/>
    <property type="match status" value="1"/>
</dbReference>
<dbReference type="Proteomes" id="UP001250214">
    <property type="component" value="Unassembled WGS sequence"/>
</dbReference>
<dbReference type="InterPro" id="IPR007372">
    <property type="entry name" value="Lipid/polyisoprenoid-bd_YceI"/>
</dbReference>
<protein>
    <submittedName>
        <fullName evidence="3">YceI family protein</fullName>
    </submittedName>
</protein>
<organism evidence="3 4">
    <name type="scientific">Lipingzhangella rawalii</name>
    <dbReference type="NCBI Taxonomy" id="2055835"/>
    <lineage>
        <taxon>Bacteria</taxon>
        <taxon>Bacillati</taxon>
        <taxon>Actinomycetota</taxon>
        <taxon>Actinomycetes</taxon>
        <taxon>Streptosporangiales</taxon>
        <taxon>Nocardiopsidaceae</taxon>
        <taxon>Lipingzhangella</taxon>
    </lineage>
</organism>
<dbReference type="PANTHER" id="PTHR34406">
    <property type="entry name" value="PROTEIN YCEI"/>
    <property type="match status" value="1"/>
</dbReference>
<evidence type="ECO:0000313" key="4">
    <source>
        <dbReference type="Proteomes" id="UP001250214"/>
    </source>
</evidence>
<keyword evidence="4" id="KW-1185">Reference proteome</keyword>
<dbReference type="InterPro" id="IPR036761">
    <property type="entry name" value="TTHA0802/YceI-like_sf"/>
</dbReference>
<evidence type="ECO:0000313" key="3">
    <source>
        <dbReference type="EMBL" id="MDS1270289.1"/>
    </source>
</evidence>
<dbReference type="SMART" id="SM00867">
    <property type="entry name" value="YceI"/>
    <property type="match status" value="1"/>
</dbReference>
<gene>
    <name evidence="3" type="ORF">RIF23_08280</name>
</gene>
<comment type="similarity">
    <text evidence="1">Belongs to the UPF0312 family.</text>
</comment>
<reference evidence="4" key="1">
    <citation type="submission" date="2023-07" db="EMBL/GenBank/DDBJ databases">
        <title>Novel species in the genus Lipingzhangella isolated from Sambhar Salt Lake.</title>
        <authorList>
            <person name="Jiya N."/>
            <person name="Kajale S."/>
            <person name="Sharma A."/>
        </authorList>
    </citation>
    <scope>NUCLEOTIDE SEQUENCE [LARGE SCALE GENOMIC DNA]</scope>
    <source>
        <strain evidence="4">LS1_29</strain>
    </source>
</reference>
<evidence type="ECO:0000259" key="2">
    <source>
        <dbReference type="SMART" id="SM00867"/>
    </source>
</evidence>